<reference evidence="3" key="1">
    <citation type="journal article" date="2017" name="Nat. Commun.">
        <title>The asparagus genome sheds light on the origin and evolution of a young Y chromosome.</title>
        <authorList>
            <person name="Harkess A."/>
            <person name="Zhou J."/>
            <person name="Xu C."/>
            <person name="Bowers J.E."/>
            <person name="Van der Hulst R."/>
            <person name="Ayyampalayam S."/>
            <person name="Mercati F."/>
            <person name="Riccardi P."/>
            <person name="McKain M.R."/>
            <person name="Kakrana A."/>
            <person name="Tang H."/>
            <person name="Ray J."/>
            <person name="Groenendijk J."/>
            <person name="Arikit S."/>
            <person name="Mathioni S.M."/>
            <person name="Nakano M."/>
            <person name="Shan H."/>
            <person name="Telgmann-Rauber A."/>
            <person name="Kanno A."/>
            <person name="Yue Z."/>
            <person name="Chen H."/>
            <person name="Li W."/>
            <person name="Chen Y."/>
            <person name="Xu X."/>
            <person name="Zhang Y."/>
            <person name="Luo S."/>
            <person name="Chen H."/>
            <person name="Gao J."/>
            <person name="Mao Z."/>
            <person name="Pires J.C."/>
            <person name="Luo M."/>
            <person name="Kudrna D."/>
            <person name="Wing R.A."/>
            <person name="Meyers B.C."/>
            <person name="Yi K."/>
            <person name="Kong H."/>
            <person name="Lavrijsen P."/>
            <person name="Sunseri F."/>
            <person name="Falavigna A."/>
            <person name="Ye Y."/>
            <person name="Leebens-Mack J.H."/>
            <person name="Chen G."/>
        </authorList>
    </citation>
    <scope>NUCLEOTIDE SEQUENCE [LARGE SCALE GENOMIC DNA]</scope>
    <source>
        <strain evidence="3">cv. DH0086</strain>
    </source>
</reference>
<sequence>MPFEHARVSLTSEPGGVLSVVEALEDGSSRTKEHAVGALLTLCKSDCCRYREVILNEGAIPGLLELTVQGTDKARPKARELLQILRGSKDRRSEMEGETLEDIVNDIVCGIEGEDRSGKAKRMLAEMVKVSMEQSLRHLERRASVVCTTPTAELATLK</sequence>
<evidence type="ECO:0000313" key="3">
    <source>
        <dbReference type="Proteomes" id="UP000243459"/>
    </source>
</evidence>
<evidence type="ECO:0000313" key="2">
    <source>
        <dbReference type="EMBL" id="ONK81661.1"/>
    </source>
</evidence>
<accession>A0A5P1FX83</accession>
<dbReference type="Gramene" id="ONK81661">
    <property type="protein sequence ID" value="ONK81661"/>
    <property type="gene ID" value="A4U43_C01F31590"/>
</dbReference>
<dbReference type="Proteomes" id="UP000243459">
    <property type="component" value="Chromosome 1"/>
</dbReference>
<dbReference type="PANTHER" id="PTHR23315">
    <property type="entry name" value="U BOX DOMAIN-CONTAINING"/>
    <property type="match status" value="1"/>
</dbReference>
<dbReference type="SUPFAM" id="SSF48371">
    <property type="entry name" value="ARM repeat"/>
    <property type="match status" value="1"/>
</dbReference>
<dbReference type="InterPro" id="IPR016024">
    <property type="entry name" value="ARM-type_fold"/>
</dbReference>
<keyword evidence="1" id="KW-0833">Ubl conjugation pathway</keyword>
<dbReference type="PANTHER" id="PTHR23315:SF65">
    <property type="entry name" value="ARM REPEAT SUPERFAMILY PROTEIN"/>
    <property type="match status" value="1"/>
</dbReference>
<dbReference type="InterPro" id="IPR011989">
    <property type="entry name" value="ARM-like"/>
</dbReference>
<organism evidence="2 3">
    <name type="scientific">Asparagus officinalis</name>
    <name type="common">Garden asparagus</name>
    <dbReference type="NCBI Taxonomy" id="4686"/>
    <lineage>
        <taxon>Eukaryota</taxon>
        <taxon>Viridiplantae</taxon>
        <taxon>Streptophyta</taxon>
        <taxon>Embryophyta</taxon>
        <taxon>Tracheophyta</taxon>
        <taxon>Spermatophyta</taxon>
        <taxon>Magnoliopsida</taxon>
        <taxon>Liliopsida</taxon>
        <taxon>Asparagales</taxon>
        <taxon>Asparagaceae</taxon>
        <taxon>Asparagoideae</taxon>
        <taxon>Asparagus</taxon>
    </lineage>
</organism>
<protein>
    <submittedName>
        <fullName evidence="2">Uncharacterized protein</fullName>
    </submittedName>
</protein>
<keyword evidence="3" id="KW-1185">Reference proteome</keyword>
<proteinExistence type="predicted"/>
<dbReference type="Gene3D" id="1.25.10.10">
    <property type="entry name" value="Leucine-rich Repeat Variant"/>
    <property type="match status" value="1"/>
</dbReference>
<dbReference type="EMBL" id="CM007381">
    <property type="protein sequence ID" value="ONK81661.1"/>
    <property type="molecule type" value="Genomic_DNA"/>
</dbReference>
<evidence type="ECO:0000256" key="1">
    <source>
        <dbReference type="ARBA" id="ARBA00022786"/>
    </source>
</evidence>
<dbReference type="OMA" id="PINSCTS"/>
<dbReference type="AlphaFoldDB" id="A0A5P1FX83"/>
<gene>
    <name evidence="2" type="ORF">A4U43_C01F31590</name>
</gene>
<name>A0A5P1FX83_ASPOF</name>